<evidence type="ECO:0000313" key="2">
    <source>
        <dbReference type="Proteomes" id="UP000325577"/>
    </source>
</evidence>
<keyword evidence="2" id="KW-1185">Reference proteome</keyword>
<dbReference type="PANTHER" id="PTHR31549:SF149">
    <property type="entry name" value="ISOPRENOID SYNTHASE DOMAIN-CONTAINING PROTEIN"/>
    <property type="match status" value="1"/>
</dbReference>
<dbReference type="PANTHER" id="PTHR31549">
    <property type="entry name" value="PROTEIN, PUTATIVE (DUF247)-RELATED-RELATED"/>
    <property type="match status" value="1"/>
</dbReference>
<organism evidence="1 2">
    <name type="scientific">Nyssa sinensis</name>
    <dbReference type="NCBI Taxonomy" id="561372"/>
    <lineage>
        <taxon>Eukaryota</taxon>
        <taxon>Viridiplantae</taxon>
        <taxon>Streptophyta</taxon>
        <taxon>Embryophyta</taxon>
        <taxon>Tracheophyta</taxon>
        <taxon>Spermatophyta</taxon>
        <taxon>Magnoliopsida</taxon>
        <taxon>eudicotyledons</taxon>
        <taxon>Gunneridae</taxon>
        <taxon>Pentapetalae</taxon>
        <taxon>asterids</taxon>
        <taxon>Cornales</taxon>
        <taxon>Nyssaceae</taxon>
        <taxon>Nyssa</taxon>
    </lineage>
</organism>
<dbReference type="AlphaFoldDB" id="A0A5J4ZI42"/>
<dbReference type="Proteomes" id="UP000325577">
    <property type="component" value="Linkage Group LG8"/>
</dbReference>
<evidence type="ECO:0000313" key="1">
    <source>
        <dbReference type="EMBL" id="KAA8517208.1"/>
    </source>
</evidence>
<gene>
    <name evidence="1" type="ORF">F0562_017540</name>
</gene>
<sequence>MLMNSIGINFKADDMYVEADKTITLVRLFLAQNILYVPIMSARSSSTDRPVPITGVQDRLSVVIQKREGSESTDQWLRSLMIDDEQTSNTTSHKEKMQQIPHTAQNEREHFEPMVVSIGPIHHGKPELQRLEKLKIAFTRQYIRSSSASSDVLYRKVEEVANGARNCYVEDITKPFDDNAFTQMMFLDGCFILQFIYYVVHNRGSEMKMNSIDIVHVKRDLFLVENQLPFQVLEVLMSINFGKGFENINNFIKKIVLPPSADPRLAKLKKFFESILNQERQQGDEEAARNKDKYRHLLDIMWTRLINEKTLNDPTGESTDPYTYRSVQELKAAGITFEPSDTPCFTDVKFTNSAEDVKVLKSDRILFNYAGSDEDVAKSIEDIASRLVPDDRYYRDVKSQIELYFKSRAKKRVATWIAEGPEELLRIVGYSEVNGETASAHHKENLICYDDGAHTAHSLGNRNHVDIKEDIMNTATTGATSSHEKSLNLNLTIVGGLPSTKQNFRAEISLPAIGWNLIAQISFDSDFRDRPCVPSSIELACLNYNISEQDDT</sequence>
<reference evidence="1 2" key="1">
    <citation type="submission" date="2019-09" db="EMBL/GenBank/DDBJ databases">
        <title>A chromosome-level genome assembly of the Chinese tupelo Nyssa sinensis.</title>
        <authorList>
            <person name="Yang X."/>
            <person name="Kang M."/>
            <person name="Yang Y."/>
            <person name="Xiong H."/>
            <person name="Wang M."/>
            <person name="Zhang Z."/>
            <person name="Wang Z."/>
            <person name="Wu H."/>
            <person name="Ma T."/>
            <person name="Liu J."/>
            <person name="Xi Z."/>
        </authorList>
    </citation>
    <scope>NUCLEOTIDE SEQUENCE [LARGE SCALE GENOMIC DNA]</scope>
    <source>
        <strain evidence="1">J267</strain>
        <tissue evidence="1">Leaf</tissue>
    </source>
</reference>
<name>A0A5J4ZI42_9ASTE</name>
<accession>A0A5J4ZI42</accession>
<dbReference type="Pfam" id="PF03140">
    <property type="entry name" value="DUF247"/>
    <property type="match status" value="2"/>
</dbReference>
<dbReference type="EMBL" id="CM018051">
    <property type="protein sequence ID" value="KAA8517208.1"/>
    <property type="molecule type" value="Genomic_DNA"/>
</dbReference>
<protein>
    <submittedName>
        <fullName evidence="1">Uncharacterized protein</fullName>
    </submittedName>
</protein>
<dbReference type="InterPro" id="IPR004158">
    <property type="entry name" value="DUF247_pln"/>
</dbReference>
<proteinExistence type="predicted"/>